<dbReference type="OrthoDB" id="5330842at2759"/>
<evidence type="ECO:0000313" key="1">
    <source>
        <dbReference type="EMBL" id="RIB18653.1"/>
    </source>
</evidence>
<proteinExistence type="predicted"/>
<protein>
    <submittedName>
        <fullName evidence="1">Uncharacterized protein</fullName>
    </submittedName>
</protein>
<sequence length="249" mass="28545">MLAAKETFINFRTKRISLANIRSEIFTEIHKFPFPFQKLIAEEVHAISKRLVEGKCTPNLTSAETFEESGMEVYQTRGIVEIPVIQKSSAKKAAEKSQSKMNELFERTRDYYYRLAEKSIYKASRSVGGLEKILEPWALVDNVWTRFNGYLLDNGDEHMMANEAIKDYKPPTIANVIRTEVSKVCEDSGMEYLKTKEVANIKQKLVGPMNSHLVGDADLKSDLSNAIKFLIKNNYRAESFFKQKSLERL</sequence>
<comment type="caution">
    <text evidence="1">The sequence shown here is derived from an EMBL/GenBank/DDBJ whole genome shotgun (WGS) entry which is preliminary data.</text>
</comment>
<dbReference type="Proteomes" id="UP000266673">
    <property type="component" value="Unassembled WGS sequence"/>
</dbReference>
<reference evidence="1 2" key="1">
    <citation type="submission" date="2018-06" db="EMBL/GenBank/DDBJ databases">
        <title>Comparative genomics reveals the genomic features of Rhizophagus irregularis, R. cerebriforme, R. diaphanum and Gigaspora rosea, and their symbiotic lifestyle signature.</title>
        <authorList>
            <person name="Morin E."/>
            <person name="San Clemente H."/>
            <person name="Chen E.C.H."/>
            <person name="De La Providencia I."/>
            <person name="Hainaut M."/>
            <person name="Kuo A."/>
            <person name="Kohler A."/>
            <person name="Murat C."/>
            <person name="Tang N."/>
            <person name="Roy S."/>
            <person name="Loubradou J."/>
            <person name="Henrissat B."/>
            <person name="Grigoriev I.V."/>
            <person name="Corradi N."/>
            <person name="Roux C."/>
            <person name="Martin F.M."/>
        </authorList>
    </citation>
    <scope>NUCLEOTIDE SEQUENCE [LARGE SCALE GENOMIC DNA]</scope>
    <source>
        <strain evidence="1 2">DAOM 194757</strain>
    </source>
</reference>
<keyword evidence="2" id="KW-1185">Reference proteome</keyword>
<organism evidence="1 2">
    <name type="scientific">Gigaspora rosea</name>
    <dbReference type="NCBI Taxonomy" id="44941"/>
    <lineage>
        <taxon>Eukaryota</taxon>
        <taxon>Fungi</taxon>
        <taxon>Fungi incertae sedis</taxon>
        <taxon>Mucoromycota</taxon>
        <taxon>Glomeromycotina</taxon>
        <taxon>Glomeromycetes</taxon>
        <taxon>Diversisporales</taxon>
        <taxon>Gigasporaceae</taxon>
        <taxon>Gigaspora</taxon>
    </lineage>
</organism>
<evidence type="ECO:0000313" key="2">
    <source>
        <dbReference type="Proteomes" id="UP000266673"/>
    </source>
</evidence>
<name>A0A397VFL4_9GLOM</name>
<dbReference type="EMBL" id="QKWP01000526">
    <property type="protein sequence ID" value="RIB18653.1"/>
    <property type="molecule type" value="Genomic_DNA"/>
</dbReference>
<accession>A0A397VFL4</accession>
<dbReference type="AlphaFoldDB" id="A0A397VFL4"/>
<gene>
    <name evidence="1" type="ORF">C2G38_2184042</name>
</gene>